<evidence type="ECO:0000259" key="5">
    <source>
        <dbReference type="Pfam" id="PF03467"/>
    </source>
</evidence>
<dbReference type="PANTHER" id="PTHR13112">
    <property type="entry name" value="UPF3 REGULATOR OF NONSENSE TRANSCRIPTS-LIKE PROTEIN"/>
    <property type="match status" value="1"/>
</dbReference>
<dbReference type="InterPro" id="IPR035979">
    <property type="entry name" value="RBD_domain_sf"/>
</dbReference>
<evidence type="ECO:0000313" key="7">
    <source>
        <dbReference type="Proteomes" id="UP000006813"/>
    </source>
</evidence>
<proteinExistence type="inferred from homology"/>
<dbReference type="GO" id="GO:0000184">
    <property type="term" value="P:nuclear-transcribed mRNA catabolic process, nonsense-mediated decay"/>
    <property type="evidence" value="ECO:0007669"/>
    <property type="project" value="UniProtKB-KW"/>
</dbReference>
<dbReference type="Proteomes" id="UP000006813">
    <property type="component" value="Unassembled WGS sequence"/>
</dbReference>
<evidence type="ECO:0000256" key="2">
    <source>
        <dbReference type="ARBA" id="ARBA00005991"/>
    </source>
</evidence>
<dbReference type="GO" id="GO:0045727">
    <property type="term" value="P:positive regulation of translation"/>
    <property type="evidence" value="ECO:0007669"/>
    <property type="project" value="TreeGrafter"/>
</dbReference>
<dbReference type="AlphaFoldDB" id="G5B863"/>
<organism evidence="6 7">
    <name type="scientific">Heterocephalus glaber</name>
    <name type="common">Naked mole rat</name>
    <dbReference type="NCBI Taxonomy" id="10181"/>
    <lineage>
        <taxon>Eukaryota</taxon>
        <taxon>Metazoa</taxon>
        <taxon>Chordata</taxon>
        <taxon>Craniata</taxon>
        <taxon>Vertebrata</taxon>
        <taxon>Euteleostomi</taxon>
        <taxon>Mammalia</taxon>
        <taxon>Eutheria</taxon>
        <taxon>Euarchontoglires</taxon>
        <taxon>Glires</taxon>
        <taxon>Rodentia</taxon>
        <taxon>Hystricomorpha</taxon>
        <taxon>Bathyergidae</taxon>
        <taxon>Heterocephalus</taxon>
    </lineage>
</organism>
<comment type="similarity">
    <text evidence="2">Belongs to the RENT3 family.</text>
</comment>
<dbReference type="SUPFAM" id="SSF54928">
    <property type="entry name" value="RNA-binding domain, RBD"/>
    <property type="match status" value="1"/>
</dbReference>
<dbReference type="InterPro" id="IPR005120">
    <property type="entry name" value="UPF3_dom"/>
</dbReference>
<evidence type="ECO:0000313" key="6">
    <source>
        <dbReference type="EMBL" id="EHB05474.1"/>
    </source>
</evidence>
<keyword evidence="3" id="KW-0866">Nonsense-mediated mRNA decay</keyword>
<dbReference type="GO" id="GO:0005737">
    <property type="term" value="C:cytoplasm"/>
    <property type="evidence" value="ECO:0007669"/>
    <property type="project" value="TreeGrafter"/>
</dbReference>
<sequence length="189" mass="21404">MAASAVCPAAGRVGTQGLLLTGRSPGLLLSRRYETEKNSEAGYIVEHLAFKGTKNQPGNSLEKWSHGSCPPGGLTKEQLEEQLRPLPAQDYFQVPGADRLLYPHLYSRACINFRNPDDILLFRDRFDGYVFMSSKGLEYPAVVEFAPFQKIVRRKLKKRDTKMGSIEDDPEYTVFRNLQHGRRENQCQP</sequence>
<accession>G5B863</accession>
<keyword evidence="4" id="KW-0539">Nucleus</keyword>
<dbReference type="Pfam" id="PF03467">
    <property type="entry name" value="Smg4_UPF3"/>
    <property type="match status" value="1"/>
</dbReference>
<name>G5B863_HETGA</name>
<dbReference type="GO" id="GO:0005730">
    <property type="term" value="C:nucleolus"/>
    <property type="evidence" value="ECO:0007669"/>
    <property type="project" value="TreeGrafter"/>
</dbReference>
<reference evidence="6 7" key="1">
    <citation type="journal article" date="2011" name="Nature">
        <title>Genome sequencing reveals insights into physiology and longevity of the naked mole rat.</title>
        <authorList>
            <person name="Kim E.B."/>
            <person name="Fang X."/>
            <person name="Fushan A.A."/>
            <person name="Huang Z."/>
            <person name="Lobanov A.V."/>
            <person name="Han L."/>
            <person name="Marino S.M."/>
            <person name="Sun X."/>
            <person name="Turanov A.A."/>
            <person name="Yang P."/>
            <person name="Yim S.H."/>
            <person name="Zhao X."/>
            <person name="Kasaikina M.V."/>
            <person name="Stoletzki N."/>
            <person name="Peng C."/>
            <person name="Polak P."/>
            <person name="Xiong Z."/>
            <person name="Kiezun A."/>
            <person name="Zhu Y."/>
            <person name="Chen Y."/>
            <person name="Kryukov G.V."/>
            <person name="Zhang Q."/>
            <person name="Peshkin L."/>
            <person name="Yang L."/>
            <person name="Bronson R.T."/>
            <person name="Buffenstein R."/>
            <person name="Wang B."/>
            <person name="Han C."/>
            <person name="Li Q."/>
            <person name="Chen L."/>
            <person name="Zhao W."/>
            <person name="Sunyaev S.R."/>
            <person name="Park T.J."/>
            <person name="Zhang G."/>
            <person name="Wang J."/>
            <person name="Gladyshev V.N."/>
        </authorList>
    </citation>
    <scope>NUCLEOTIDE SEQUENCE [LARGE SCALE GENOMIC DNA]</scope>
</reference>
<dbReference type="InterPro" id="IPR039722">
    <property type="entry name" value="Upf3"/>
</dbReference>
<dbReference type="InterPro" id="IPR012677">
    <property type="entry name" value="Nucleotide-bd_a/b_plait_sf"/>
</dbReference>
<comment type="subcellular location">
    <subcellularLocation>
        <location evidence="1">Nucleus</location>
    </subcellularLocation>
</comment>
<dbReference type="EMBL" id="JH168912">
    <property type="protein sequence ID" value="EHB05474.1"/>
    <property type="molecule type" value="Genomic_DNA"/>
</dbReference>
<evidence type="ECO:0000256" key="1">
    <source>
        <dbReference type="ARBA" id="ARBA00004123"/>
    </source>
</evidence>
<feature type="domain" description="UPF3" evidence="5">
    <location>
        <begin position="71"/>
        <end position="184"/>
    </location>
</feature>
<gene>
    <name evidence="6" type="ORF">GW7_12919</name>
</gene>
<protein>
    <submittedName>
        <fullName evidence="6">Regulator of nonsense transcripts 3A</fullName>
    </submittedName>
</protein>
<evidence type="ECO:0000256" key="3">
    <source>
        <dbReference type="ARBA" id="ARBA00023161"/>
    </source>
</evidence>
<dbReference type="GO" id="GO:0042162">
    <property type="term" value="F:telomeric DNA binding"/>
    <property type="evidence" value="ECO:0007669"/>
    <property type="project" value="TreeGrafter"/>
</dbReference>
<dbReference type="InParanoid" id="G5B863"/>
<dbReference type="PANTHER" id="PTHR13112:SF2">
    <property type="entry name" value="REGULATOR OF NONSENSE TRANSCRIPTS 3A"/>
    <property type="match status" value="1"/>
</dbReference>
<dbReference type="Gene3D" id="3.30.70.330">
    <property type="match status" value="1"/>
</dbReference>
<evidence type="ECO:0000256" key="4">
    <source>
        <dbReference type="ARBA" id="ARBA00023242"/>
    </source>
</evidence>
<dbReference type="STRING" id="10181.G5B863"/>